<evidence type="ECO:0000256" key="1">
    <source>
        <dbReference type="SAM" id="Phobius"/>
    </source>
</evidence>
<dbReference type="AlphaFoldDB" id="H8GFI4"/>
<proteinExistence type="predicted"/>
<keyword evidence="3" id="KW-1185">Reference proteome</keyword>
<accession>H8GFI4</accession>
<dbReference type="HOGENOM" id="CLU_054762_1_0_11"/>
<evidence type="ECO:0000313" key="2">
    <source>
        <dbReference type="EMBL" id="EHY90046.1"/>
    </source>
</evidence>
<keyword evidence="1" id="KW-0812">Transmembrane</keyword>
<organism evidence="2 3">
    <name type="scientific">Saccharomonospora azurea NA-128</name>
    <dbReference type="NCBI Taxonomy" id="882081"/>
    <lineage>
        <taxon>Bacteria</taxon>
        <taxon>Bacillati</taxon>
        <taxon>Actinomycetota</taxon>
        <taxon>Actinomycetes</taxon>
        <taxon>Pseudonocardiales</taxon>
        <taxon>Pseudonocardiaceae</taxon>
        <taxon>Saccharomonospora</taxon>
    </lineage>
</organism>
<keyword evidence="1" id="KW-0472">Membrane</keyword>
<dbReference type="OrthoDB" id="4303577at2"/>
<keyword evidence="1" id="KW-1133">Transmembrane helix</keyword>
<feature type="transmembrane region" description="Helical" evidence="1">
    <location>
        <begin position="184"/>
        <end position="205"/>
    </location>
</feature>
<feature type="transmembrane region" description="Helical" evidence="1">
    <location>
        <begin position="57"/>
        <end position="78"/>
    </location>
</feature>
<evidence type="ECO:0000313" key="3">
    <source>
        <dbReference type="Proteomes" id="UP000004705"/>
    </source>
</evidence>
<dbReference type="EMBL" id="CM001466">
    <property type="protein sequence ID" value="EHY90046.1"/>
    <property type="molecule type" value="Genomic_DNA"/>
</dbReference>
<sequence length="331" mass="33346">MRSVPFRVALAVLGGPVLLSGAALALRNAWSDRLPAEVATHWGPSGAPDRATDLDVLTTWTLLAALVLAVAFTIAALVLLRRGRGVHRPLLGLASGLAALPVAALATSMLATLDAASWREASGAALAIPVILATAGAAGAVAWFIAPDVPPEQRPVDATAVAGAQSVGLSEHERATWVGGSTNAGLAVLCVVALPVVVAVVGALSGSPAPWSSLLVPLGIGLLAALGVGSVRVTIDADAVSIRMGVLGYPRRTVPLDDITSAGTTTLGVLGNGGLGVRTNASGDVAFKCRGGDALVLTLRSNRRVLATVDRPDQAAGLVNDLVRQARNRAG</sequence>
<feature type="transmembrane region" description="Helical" evidence="1">
    <location>
        <begin position="211"/>
        <end position="235"/>
    </location>
</feature>
<dbReference type="RefSeq" id="WP_005443184.1">
    <property type="nucleotide sequence ID" value="NZ_CM001466.1"/>
</dbReference>
<gene>
    <name evidence="2" type="ORF">SacazDRAFT_03168</name>
</gene>
<feature type="transmembrane region" description="Helical" evidence="1">
    <location>
        <begin position="123"/>
        <end position="146"/>
    </location>
</feature>
<dbReference type="Proteomes" id="UP000004705">
    <property type="component" value="Chromosome"/>
</dbReference>
<protein>
    <recommendedName>
        <fullName evidence="4">DUF1648 domain-containing protein</fullName>
    </recommendedName>
</protein>
<feature type="transmembrane region" description="Helical" evidence="1">
    <location>
        <begin position="90"/>
        <end position="111"/>
    </location>
</feature>
<reference evidence="2 3" key="1">
    <citation type="journal article" date="2012" name="Stand. Genomic Sci.">
        <title>Genome sequence of the soil bacterium Saccharomonospora azurea type strain (NA-128(T)).</title>
        <authorList>
            <person name="Klenk H.P."/>
            <person name="Held B."/>
            <person name="Lucas S."/>
            <person name="Lapidus A."/>
            <person name="Copeland A."/>
            <person name="Hammon N."/>
            <person name="Pitluck S."/>
            <person name="Goodwin L.A."/>
            <person name="Han C."/>
            <person name="Tapia R."/>
            <person name="Brambilla E.M."/>
            <person name="Potter G."/>
            <person name="Land M."/>
            <person name="Ivanova N."/>
            <person name="Rohde M."/>
            <person name="Goker M."/>
            <person name="Detter J.C."/>
            <person name="Kyrpides N.C."/>
            <person name="Woyke T."/>
        </authorList>
    </citation>
    <scope>NUCLEOTIDE SEQUENCE [LARGE SCALE GENOMIC DNA]</scope>
    <source>
        <strain evidence="2 3">NA-128</strain>
    </source>
</reference>
<name>H8GFI4_9PSEU</name>
<evidence type="ECO:0008006" key="4">
    <source>
        <dbReference type="Google" id="ProtNLM"/>
    </source>
</evidence>